<feature type="chain" id="PRO_5043430237" description="Nucleotide-diphospho-sugar transferase domain-containing protein" evidence="1">
    <location>
        <begin position="22"/>
        <end position="317"/>
    </location>
</feature>
<keyword evidence="1" id="KW-0732">Signal</keyword>
<evidence type="ECO:0000313" key="4">
    <source>
        <dbReference type="Proteomes" id="UP001485043"/>
    </source>
</evidence>
<feature type="domain" description="Nucleotide-diphospho-sugar transferase" evidence="2">
    <location>
        <begin position="74"/>
        <end position="236"/>
    </location>
</feature>
<dbReference type="PANTHER" id="PTHR46038:SF38">
    <property type="entry name" value="GLYCOSYLTRANSFERASE-RELATED"/>
    <property type="match status" value="1"/>
</dbReference>
<feature type="signal peptide" evidence="1">
    <location>
        <begin position="1"/>
        <end position="21"/>
    </location>
</feature>
<dbReference type="Pfam" id="PF03407">
    <property type="entry name" value="Nucleotid_trans"/>
    <property type="match status" value="1"/>
</dbReference>
<evidence type="ECO:0000313" key="3">
    <source>
        <dbReference type="EMBL" id="KAK9868845.1"/>
    </source>
</evidence>
<comment type="caution">
    <text evidence="3">The sequence shown here is derived from an EMBL/GenBank/DDBJ whole genome shotgun (WGS) entry which is preliminary data.</text>
</comment>
<protein>
    <recommendedName>
        <fullName evidence="2">Nucleotide-diphospho-sugar transferase domain-containing protein</fullName>
    </recommendedName>
</protein>
<name>A0AAW1TJX3_9CHLO</name>
<dbReference type="Proteomes" id="UP001485043">
    <property type="component" value="Unassembled WGS sequence"/>
</dbReference>
<dbReference type="EMBL" id="JALJOV010000010">
    <property type="protein sequence ID" value="KAK9868845.1"/>
    <property type="molecule type" value="Genomic_DNA"/>
</dbReference>
<keyword evidence="4" id="KW-1185">Reference proteome</keyword>
<gene>
    <name evidence="3" type="ORF">WJX84_006533</name>
</gene>
<dbReference type="AlphaFoldDB" id="A0AAW1TJX3"/>
<sequence>MQKEYYLSAIIVTVLCRLCSSVDLPDVHQFALQKALQKAASPTNTVIFTIMDGNMANLMFPPFWRSLNHTAESKHLLVICQDDNAYALCISLHQAELCVESVANGAPLFRDESSKYHHESCWRKPYVALAIIELGYNILCLDVDVIAFKPVLPTIDWDQDLMAASDCNREENNLTLRRGSPDSGVIFGKASPASSRFFHKWLGSRGKPGIISDQWGLWGTLNETAPSELAYRTWGPPYVMASFCCHYCNALIKSIGSRKKEWRTVCPPQIRQEWVLFQAACIAWSLDDLPSQKAYDTDLMKRDALLALWQLQMGFSL</sequence>
<evidence type="ECO:0000259" key="2">
    <source>
        <dbReference type="Pfam" id="PF03407"/>
    </source>
</evidence>
<organism evidence="3 4">
    <name type="scientific">Apatococcus fuscideae</name>
    <dbReference type="NCBI Taxonomy" id="2026836"/>
    <lineage>
        <taxon>Eukaryota</taxon>
        <taxon>Viridiplantae</taxon>
        <taxon>Chlorophyta</taxon>
        <taxon>core chlorophytes</taxon>
        <taxon>Trebouxiophyceae</taxon>
        <taxon>Chlorellales</taxon>
        <taxon>Chlorellaceae</taxon>
        <taxon>Apatococcus</taxon>
    </lineage>
</organism>
<evidence type="ECO:0000256" key="1">
    <source>
        <dbReference type="SAM" id="SignalP"/>
    </source>
</evidence>
<dbReference type="PANTHER" id="PTHR46038">
    <property type="entry name" value="EXPRESSED PROTEIN-RELATED"/>
    <property type="match status" value="1"/>
</dbReference>
<reference evidence="3 4" key="1">
    <citation type="journal article" date="2024" name="Nat. Commun.">
        <title>Phylogenomics reveals the evolutionary origins of lichenization in chlorophyte algae.</title>
        <authorList>
            <person name="Puginier C."/>
            <person name="Libourel C."/>
            <person name="Otte J."/>
            <person name="Skaloud P."/>
            <person name="Haon M."/>
            <person name="Grisel S."/>
            <person name="Petersen M."/>
            <person name="Berrin J.G."/>
            <person name="Delaux P.M."/>
            <person name="Dal Grande F."/>
            <person name="Keller J."/>
        </authorList>
    </citation>
    <scope>NUCLEOTIDE SEQUENCE [LARGE SCALE GENOMIC DNA]</scope>
    <source>
        <strain evidence="3 4">SAG 2523</strain>
    </source>
</reference>
<dbReference type="InterPro" id="IPR005069">
    <property type="entry name" value="Nucl-diP-sugar_transferase"/>
</dbReference>
<accession>A0AAW1TJX3</accession>
<dbReference type="InterPro" id="IPR044821">
    <property type="entry name" value="At1g28695/At4g15970-like"/>
</dbReference>
<proteinExistence type="predicted"/>